<accession>A0ABS7AXM5</accession>
<dbReference type="Pfam" id="PF13302">
    <property type="entry name" value="Acetyltransf_3"/>
    <property type="match status" value="1"/>
</dbReference>
<name>A0ABS7AXM5_9ACTN</name>
<organism evidence="2 3">
    <name type="scientific">Actinoplanes hulinensis</name>
    <dbReference type="NCBI Taxonomy" id="1144547"/>
    <lineage>
        <taxon>Bacteria</taxon>
        <taxon>Bacillati</taxon>
        <taxon>Actinomycetota</taxon>
        <taxon>Actinomycetes</taxon>
        <taxon>Micromonosporales</taxon>
        <taxon>Micromonosporaceae</taxon>
        <taxon>Actinoplanes</taxon>
    </lineage>
</organism>
<dbReference type="EMBL" id="JAHXZI010000003">
    <property type="protein sequence ID" value="MBW6433475.1"/>
    <property type="molecule type" value="Genomic_DNA"/>
</dbReference>
<evidence type="ECO:0000313" key="2">
    <source>
        <dbReference type="EMBL" id="MBW6433475.1"/>
    </source>
</evidence>
<dbReference type="PANTHER" id="PTHR43441:SF10">
    <property type="entry name" value="ACETYLTRANSFERASE"/>
    <property type="match status" value="1"/>
</dbReference>
<dbReference type="InterPro" id="IPR051908">
    <property type="entry name" value="Ribosomal_N-acetyltransferase"/>
</dbReference>
<dbReference type="InterPro" id="IPR016181">
    <property type="entry name" value="Acyl_CoA_acyltransferase"/>
</dbReference>
<dbReference type="SUPFAM" id="SSF55729">
    <property type="entry name" value="Acyl-CoA N-acyltransferases (Nat)"/>
    <property type="match status" value="1"/>
</dbReference>
<dbReference type="InterPro" id="IPR000182">
    <property type="entry name" value="GNAT_dom"/>
</dbReference>
<proteinExistence type="predicted"/>
<dbReference type="Gene3D" id="3.40.630.30">
    <property type="match status" value="1"/>
</dbReference>
<dbReference type="RefSeq" id="WP_220143009.1">
    <property type="nucleotide sequence ID" value="NZ_JAHXZI010000003.1"/>
</dbReference>
<evidence type="ECO:0000259" key="1">
    <source>
        <dbReference type="PROSITE" id="PS51186"/>
    </source>
</evidence>
<dbReference type="PROSITE" id="PS51186">
    <property type="entry name" value="GNAT"/>
    <property type="match status" value="1"/>
</dbReference>
<evidence type="ECO:0000313" key="3">
    <source>
        <dbReference type="Proteomes" id="UP001519863"/>
    </source>
</evidence>
<feature type="domain" description="N-acetyltransferase" evidence="1">
    <location>
        <begin position="14"/>
        <end position="178"/>
    </location>
</feature>
<gene>
    <name evidence="2" type="ORF">KZ829_06925</name>
</gene>
<reference evidence="2 3" key="1">
    <citation type="journal article" date="2013" name="Antonie Van Leeuwenhoek">
        <title>Actinoplanes hulinensis sp. nov., a novel actinomycete isolated from soybean root (Glycine max (L.) Merr).</title>
        <authorList>
            <person name="Shen Y."/>
            <person name="Liu C."/>
            <person name="Wang X."/>
            <person name="Zhao J."/>
            <person name="Jia F."/>
            <person name="Zhang Y."/>
            <person name="Wang L."/>
            <person name="Yang D."/>
            <person name="Xiang W."/>
        </authorList>
    </citation>
    <scope>NUCLEOTIDE SEQUENCE [LARGE SCALE GENOMIC DNA]</scope>
    <source>
        <strain evidence="2 3">NEAU-M9</strain>
    </source>
</reference>
<dbReference type="PANTHER" id="PTHR43441">
    <property type="entry name" value="RIBOSOMAL-PROTEIN-SERINE ACETYLTRANSFERASE"/>
    <property type="match status" value="1"/>
</dbReference>
<comment type="caution">
    <text evidence="2">The sequence shown here is derived from an EMBL/GenBank/DDBJ whole genome shotgun (WGS) entry which is preliminary data.</text>
</comment>
<sequence>MLPTEIPTLPLGPIQLRPFRETDAEVVMSAATDPLIPLITTVPDSGRRTDALAFIKRQQERLPSGIGYSFAIAETARDEAVGQIGLWLHDYRHGRASIGYWLAPQHRGHGYASAALRALTRWARTLPDIARLELYVEPWNEASWQTAERADFRREGLLRSWQPVGHERRDMYMYSLLATDATA</sequence>
<dbReference type="Proteomes" id="UP001519863">
    <property type="component" value="Unassembled WGS sequence"/>
</dbReference>
<dbReference type="CDD" id="cd04301">
    <property type="entry name" value="NAT_SF"/>
    <property type="match status" value="1"/>
</dbReference>
<keyword evidence="3" id="KW-1185">Reference proteome</keyword>
<protein>
    <submittedName>
        <fullName evidence="2">GNAT family N-acetyltransferase</fullName>
    </submittedName>
</protein>